<dbReference type="AlphaFoldDB" id="A0A016TNP3"/>
<feature type="compositionally biased region" description="Pro residues" evidence="1">
    <location>
        <begin position="115"/>
        <end position="134"/>
    </location>
</feature>
<sequence length="162" mass="17593">MDEWRRTPQLEDGVSLRVTTTSSISESSSRSSASGSKKKKKQFRPANDNETVDEIQSNWKGPLVPPPAGTPPPAGSQPRTPRKGKGGDPVKKDPPNWAKPQAYIFNKEEFFSLPGAPPPAGQPPPPPPPPPPPQQQQQQPPRPGDPRNPQGLDPYFCLPGKK</sequence>
<proteinExistence type="predicted"/>
<gene>
    <name evidence="2" type="primary">Acey_s0088.g2150</name>
    <name evidence="2" type="ORF">Y032_0088g2150</name>
</gene>
<feature type="compositionally biased region" description="Basic and acidic residues" evidence="1">
    <location>
        <begin position="85"/>
        <end position="94"/>
    </location>
</feature>
<organism evidence="2 3">
    <name type="scientific">Ancylostoma ceylanicum</name>
    <dbReference type="NCBI Taxonomy" id="53326"/>
    <lineage>
        <taxon>Eukaryota</taxon>
        <taxon>Metazoa</taxon>
        <taxon>Ecdysozoa</taxon>
        <taxon>Nematoda</taxon>
        <taxon>Chromadorea</taxon>
        <taxon>Rhabditida</taxon>
        <taxon>Rhabditina</taxon>
        <taxon>Rhabditomorpha</taxon>
        <taxon>Strongyloidea</taxon>
        <taxon>Ancylostomatidae</taxon>
        <taxon>Ancylostomatinae</taxon>
        <taxon>Ancylostoma</taxon>
    </lineage>
</organism>
<protein>
    <submittedName>
        <fullName evidence="2">Uncharacterized protein</fullName>
    </submittedName>
</protein>
<feature type="compositionally biased region" description="Low complexity" evidence="1">
    <location>
        <begin position="22"/>
        <end position="35"/>
    </location>
</feature>
<name>A0A016TNP3_9BILA</name>
<dbReference type="Proteomes" id="UP000024635">
    <property type="component" value="Unassembled WGS sequence"/>
</dbReference>
<keyword evidence="3" id="KW-1185">Reference proteome</keyword>
<comment type="caution">
    <text evidence="2">The sequence shown here is derived from an EMBL/GenBank/DDBJ whole genome shotgun (WGS) entry which is preliminary data.</text>
</comment>
<reference evidence="3" key="1">
    <citation type="journal article" date="2015" name="Nat. Genet.">
        <title>The genome and transcriptome of the zoonotic hookworm Ancylostoma ceylanicum identify infection-specific gene families.</title>
        <authorList>
            <person name="Schwarz E.M."/>
            <person name="Hu Y."/>
            <person name="Antoshechkin I."/>
            <person name="Miller M.M."/>
            <person name="Sternberg P.W."/>
            <person name="Aroian R.V."/>
        </authorList>
    </citation>
    <scope>NUCLEOTIDE SEQUENCE</scope>
    <source>
        <strain evidence="3">HY135</strain>
    </source>
</reference>
<evidence type="ECO:0000313" key="3">
    <source>
        <dbReference type="Proteomes" id="UP000024635"/>
    </source>
</evidence>
<dbReference type="EMBL" id="JARK01001424">
    <property type="protein sequence ID" value="EYC04346.1"/>
    <property type="molecule type" value="Genomic_DNA"/>
</dbReference>
<evidence type="ECO:0000313" key="2">
    <source>
        <dbReference type="EMBL" id="EYC04346.1"/>
    </source>
</evidence>
<feature type="compositionally biased region" description="Pro residues" evidence="1">
    <location>
        <begin position="63"/>
        <end position="75"/>
    </location>
</feature>
<accession>A0A016TNP3</accession>
<evidence type="ECO:0000256" key="1">
    <source>
        <dbReference type="SAM" id="MobiDB-lite"/>
    </source>
</evidence>
<feature type="region of interest" description="Disordered" evidence="1">
    <location>
        <begin position="1"/>
        <end position="162"/>
    </location>
</feature>